<keyword evidence="9" id="KW-1185">Reference proteome</keyword>
<evidence type="ECO:0000256" key="1">
    <source>
        <dbReference type="ARBA" id="ARBA00006217"/>
    </source>
</evidence>
<dbReference type="SUPFAM" id="SSF53056">
    <property type="entry name" value="beta-carbonic anhydrase, cab"/>
    <property type="match status" value="1"/>
</dbReference>
<evidence type="ECO:0000256" key="5">
    <source>
        <dbReference type="ARBA" id="ARBA00048348"/>
    </source>
</evidence>
<dbReference type="PROSITE" id="PS00705">
    <property type="entry name" value="PROK_CO2_ANHYDRASE_2"/>
    <property type="match status" value="1"/>
</dbReference>
<sequence>MSMSSNLTASWEAALQKLIEGNNRFTSGKPADKELGAGRREELLKGQNPFAVIVSCSDSRIPPELLFDQALGDIFVVRTAGNVVDTIAIGSVEYAVEHLHTPLVVVMGHENCGAVKAAVDGGEAEGSIGAIIDKIEPSLARAKAAGATGAQLYEAAADENIMATIRDLQKSPIIQRLLASGNLTLAGAKYHLGSGEVVFNISK</sequence>
<evidence type="ECO:0000256" key="7">
    <source>
        <dbReference type="RuleBase" id="RU003956"/>
    </source>
</evidence>
<feature type="binding site" evidence="6">
    <location>
        <position position="112"/>
    </location>
    <ligand>
        <name>Zn(2+)</name>
        <dbReference type="ChEBI" id="CHEBI:29105"/>
    </ligand>
</feature>
<name>A0A4Y7R4Z5_9FIRM</name>
<accession>A0A4Y7R4Z5</accession>
<protein>
    <recommendedName>
        <fullName evidence="2 7">Carbonic anhydrase</fullName>
        <ecNumber evidence="2 7">4.2.1.1</ecNumber>
    </recommendedName>
    <alternativeName>
        <fullName evidence="7">Carbonate dehydratase</fullName>
    </alternativeName>
</protein>
<evidence type="ECO:0000256" key="4">
    <source>
        <dbReference type="ARBA" id="ARBA00023239"/>
    </source>
</evidence>
<dbReference type="AlphaFoldDB" id="A0A4Y7R4Z5"/>
<dbReference type="EC" id="4.2.1.1" evidence="2 7"/>
<feature type="binding site" evidence="6">
    <location>
        <position position="109"/>
    </location>
    <ligand>
        <name>Zn(2+)</name>
        <dbReference type="ChEBI" id="CHEBI:29105"/>
    </ligand>
</feature>
<dbReference type="Proteomes" id="UP000298324">
    <property type="component" value="Unassembled WGS sequence"/>
</dbReference>
<comment type="catalytic activity">
    <reaction evidence="5 7">
        <text>hydrogencarbonate + H(+) = CO2 + H2O</text>
        <dbReference type="Rhea" id="RHEA:10748"/>
        <dbReference type="ChEBI" id="CHEBI:15377"/>
        <dbReference type="ChEBI" id="CHEBI:15378"/>
        <dbReference type="ChEBI" id="CHEBI:16526"/>
        <dbReference type="ChEBI" id="CHEBI:17544"/>
        <dbReference type="EC" id="4.2.1.1"/>
    </reaction>
</comment>
<keyword evidence="6" id="KW-0479">Metal-binding</keyword>
<dbReference type="CDD" id="cd03378">
    <property type="entry name" value="beta_CA_cladeC"/>
    <property type="match status" value="1"/>
</dbReference>
<comment type="similarity">
    <text evidence="1 7">Belongs to the beta-class carbonic anhydrase family.</text>
</comment>
<keyword evidence="3 6" id="KW-0862">Zinc</keyword>
<evidence type="ECO:0000313" key="9">
    <source>
        <dbReference type="Proteomes" id="UP000298324"/>
    </source>
</evidence>
<dbReference type="InterPro" id="IPR001765">
    <property type="entry name" value="Carbonic_anhydrase"/>
</dbReference>
<reference evidence="8 9" key="1">
    <citation type="journal article" date="2018" name="Environ. Microbiol.">
        <title>Novel energy conservation strategies and behaviour of Pelotomaculum schinkii driving syntrophic propionate catabolism.</title>
        <authorList>
            <person name="Hidalgo-Ahumada C.A.P."/>
            <person name="Nobu M.K."/>
            <person name="Narihiro T."/>
            <person name="Tamaki H."/>
            <person name="Liu W.T."/>
            <person name="Kamagata Y."/>
            <person name="Stams A.J.M."/>
            <person name="Imachi H."/>
            <person name="Sousa D.Z."/>
        </authorList>
    </citation>
    <scope>NUCLEOTIDE SEQUENCE [LARGE SCALE GENOMIC DNA]</scope>
    <source>
        <strain evidence="8 9">HH</strain>
    </source>
</reference>
<dbReference type="GO" id="GO:0008270">
    <property type="term" value="F:zinc ion binding"/>
    <property type="evidence" value="ECO:0007669"/>
    <property type="project" value="UniProtKB-UniRule"/>
</dbReference>
<dbReference type="GO" id="GO:0004089">
    <property type="term" value="F:carbonate dehydratase activity"/>
    <property type="evidence" value="ECO:0007669"/>
    <property type="project" value="UniProtKB-UniRule"/>
</dbReference>
<comment type="caution">
    <text evidence="8">The sequence shown here is derived from an EMBL/GenBank/DDBJ whole genome shotgun (WGS) entry which is preliminary data.</text>
</comment>
<evidence type="ECO:0000256" key="3">
    <source>
        <dbReference type="ARBA" id="ARBA00022833"/>
    </source>
</evidence>
<dbReference type="SMART" id="SM00947">
    <property type="entry name" value="Pro_CA"/>
    <property type="match status" value="1"/>
</dbReference>
<feature type="binding site" evidence="6">
    <location>
        <position position="56"/>
    </location>
    <ligand>
        <name>Zn(2+)</name>
        <dbReference type="ChEBI" id="CHEBI:29105"/>
    </ligand>
</feature>
<proteinExistence type="inferred from homology"/>
<dbReference type="InterPro" id="IPR036874">
    <property type="entry name" value="Carbonic_anhydrase_sf"/>
</dbReference>
<dbReference type="InterPro" id="IPR015892">
    <property type="entry name" value="Carbonic_anhydrase_CS"/>
</dbReference>
<organism evidence="8 9">
    <name type="scientific">Pelotomaculum schinkii</name>
    <dbReference type="NCBI Taxonomy" id="78350"/>
    <lineage>
        <taxon>Bacteria</taxon>
        <taxon>Bacillati</taxon>
        <taxon>Bacillota</taxon>
        <taxon>Clostridia</taxon>
        <taxon>Eubacteriales</taxon>
        <taxon>Desulfotomaculaceae</taxon>
        <taxon>Pelotomaculum</taxon>
    </lineage>
</organism>
<comment type="function">
    <text evidence="7">Reversible hydration of carbon dioxide.</text>
</comment>
<dbReference type="GO" id="GO:0015976">
    <property type="term" value="P:carbon utilization"/>
    <property type="evidence" value="ECO:0007669"/>
    <property type="project" value="InterPro"/>
</dbReference>
<dbReference type="Gene3D" id="3.40.1050.10">
    <property type="entry name" value="Carbonic anhydrase"/>
    <property type="match status" value="1"/>
</dbReference>
<keyword evidence="4 7" id="KW-0456">Lyase</keyword>
<evidence type="ECO:0000313" key="8">
    <source>
        <dbReference type="EMBL" id="TEB04094.1"/>
    </source>
</evidence>
<dbReference type="PANTHER" id="PTHR11002:SF79">
    <property type="entry name" value="CARBONIC ANHYDRASE 2"/>
    <property type="match status" value="1"/>
</dbReference>
<dbReference type="PROSITE" id="PS00704">
    <property type="entry name" value="PROK_CO2_ANHYDRASE_1"/>
    <property type="match status" value="1"/>
</dbReference>
<evidence type="ECO:0000256" key="2">
    <source>
        <dbReference type="ARBA" id="ARBA00012925"/>
    </source>
</evidence>
<dbReference type="PANTHER" id="PTHR11002">
    <property type="entry name" value="CARBONIC ANHYDRASE"/>
    <property type="match status" value="1"/>
</dbReference>
<gene>
    <name evidence="8" type="primary">cynT</name>
    <name evidence="8" type="ORF">Psch_04223</name>
</gene>
<evidence type="ECO:0000256" key="6">
    <source>
        <dbReference type="PIRSR" id="PIRSR601765-1"/>
    </source>
</evidence>
<dbReference type="Pfam" id="PF00484">
    <property type="entry name" value="Pro_CA"/>
    <property type="match status" value="1"/>
</dbReference>
<feature type="binding site" evidence="6">
    <location>
        <position position="58"/>
    </location>
    <ligand>
        <name>Zn(2+)</name>
        <dbReference type="ChEBI" id="CHEBI:29105"/>
    </ligand>
</feature>
<comment type="cofactor">
    <cofactor evidence="6">
        <name>Zn(2+)</name>
        <dbReference type="ChEBI" id="CHEBI:29105"/>
    </cofactor>
    <text evidence="6">Binds 1 zinc ion per subunit.</text>
</comment>
<dbReference type="EMBL" id="QFGA01000005">
    <property type="protein sequence ID" value="TEB04094.1"/>
    <property type="molecule type" value="Genomic_DNA"/>
</dbReference>